<proteinExistence type="predicted"/>
<sequence>MADPIGTEDLKKLGDDLLGKMAEMVKEVGNKNLDFNFKIRNILTQAAANGELEEAVKEVQDLLKARNGELLLLDSDPSLLQTKDKLDALKAITGVDSESSTTQSDMTSILLLSNLAGNNGNRSGGFHGESKRRRAEQYAQRQLWFRHESTFRGQGSARQYGGQGFGGGRGGKGGVKCFKCSQYGHYATEFLKWREEGIKIFLYLDDGLIVGKTEREVARAVRKVREDLNSVGVCVAEEKSFWVPDAKFTWLGYKCDLVAREVRGTEKRMAKWQVALDELRRSVAPTVLDRMKFLGCLASFELVAGDVVVGRARSIMQTVGESQRKKSEPATVKKKKTPGEEREIEFWRERGTELLKRSIVEIEPEFDLFLYTDASTRGIGAVLKNEKDDVLRKMSELGDSDFEGQSSAWRELTAVKRAAEELVGKVNGNIQVLVDSQAAVSVLRRGSMKPELHKLAEKVEQNVDADEASRNFDFGDWGVADKVFRQAQRLWGEIKVDWFADANNRKTELYLSRYPEFGTSGVNVFDHIERAERMGCAWWVPPPVLLPHLLKIARKRRLRGVLVAPLWQSHASYQSLVDKTRRFIREIKDYIIYEKNDSIFIPGDGSRHCEATNFKYCRSEFILALVDFS</sequence>
<gene>
    <name evidence="2 4" type="ORF">CBG19494</name>
    <name evidence="2" type="ORF">CBG_19494</name>
</gene>
<dbReference type="SUPFAM" id="SSF56672">
    <property type="entry name" value="DNA/RNA polymerases"/>
    <property type="match status" value="1"/>
</dbReference>
<dbReference type="GeneID" id="8588815"/>
<dbReference type="RefSeq" id="XP_002646816.1">
    <property type="nucleotide sequence ID" value="XM_002646770.1"/>
</dbReference>
<reference evidence="2 3" key="2">
    <citation type="journal article" date="2011" name="PLoS Genet.">
        <title>Caenorhabditis briggsae recombinant inbred line genotypes reveal inter-strain incompatibility and the evolution of recombination.</title>
        <authorList>
            <person name="Ross J.A."/>
            <person name="Koboldt D.C."/>
            <person name="Staisch J.E."/>
            <person name="Chamberlin H.M."/>
            <person name="Gupta B.P."/>
            <person name="Miller R.D."/>
            <person name="Baird S.E."/>
            <person name="Haag E.S."/>
        </authorList>
    </citation>
    <scope>NUCLEOTIDE SEQUENCE [LARGE SCALE GENOMIC DNA]</scope>
    <source>
        <strain evidence="2 3">AF16</strain>
    </source>
</reference>
<dbReference type="PANTHER" id="PTHR33050">
    <property type="entry name" value="REVERSE TRANSCRIPTASE DOMAIN-CONTAINING PROTEIN"/>
    <property type="match status" value="1"/>
</dbReference>
<dbReference type="PANTHER" id="PTHR33050:SF7">
    <property type="entry name" value="RIBONUCLEASE H"/>
    <property type="match status" value="1"/>
</dbReference>
<dbReference type="InterPro" id="IPR043128">
    <property type="entry name" value="Rev_trsase/Diguanyl_cyclase"/>
</dbReference>
<dbReference type="GO" id="GO:0003676">
    <property type="term" value="F:nucleic acid binding"/>
    <property type="evidence" value="ECO:0007669"/>
    <property type="project" value="InterPro"/>
</dbReference>
<dbReference type="AlphaFoldDB" id="A8XVR2"/>
<keyword evidence="3" id="KW-1185">Reference proteome</keyword>
<evidence type="ECO:0000313" key="4">
    <source>
        <dbReference type="WormBase" id="CBG19494"/>
    </source>
</evidence>
<dbReference type="eggNOG" id="KOG0017">
    <property type="taxonomic scope" value="Eukaryota"/>
</dbReference>
<organism evidence="2 3">
    <name type="scientific">Caenorhabditis briggsae</name>
    <dbReference type="NCBI Taxonomy" id="6238"/>
    <lineage>
        <taxon>Eukaryota</taxon>
        <taxon>Metazoa</taxon>
        <taxon>Ecdysozoa</taxon>
        <taxon>Nematoda</taxon>
        <taxon>Chromadorea</taxon>
        <taxon>Rhabditida</taxon>
        <taxon>Rhabditina</taxon>
        <taxon>Rhabditomorpha</taxon>
        <taxon>Rhabditoidea</taxon>
        <taxon>Rhabditidae</taxon>
        <taxon>Peloderinae</taxon>
        <taxon>Caenorhabditis</taxon>
    </lineage>
</organism>
<accession>A8XVR2</accession>
<protein>
    <submittedName>
        <fullName evidence="2">Protein CBG19494</fullName>
    </submittedName>
</protein>
<dbReference type="GO" id="GO:0006259">
    <property type="term" value="P:DNA metabolic process"/>
    <property type="evidence" value="ECO:0007669"/>
    <property type="project" value="UniProtKB-ARBA"/>
</dbReference>
<name>A8XVR2_CAEBR</name>
<dbReference type="HOGENOM" id="CLU_024274_0_0_1"/>
<dbReference type="CTD" id="8588815"/>
<dbReference type="InterPro" id="IPR000477">
    <property type="entry name" value="RT_dom"/>
</dbReference>
<dbReference type="InterPro" id="IPR052055">
    <property type="entry name" value="Hepadnavirus_pol/RT"/>
</dbReference>
<evidence type="ECO:0000313" key="3">
    <source>
        <dbReference type="Proteomes" id="UP000008549"/>
    </source>
</evidence>
<dbReference type="WormBase" id="CBG19494">
    <property type="protein sequence ID" value="CBP19604"/>
    <property type="gene ID" value="WBGene00038702"/>
</dbReference>
<evidence type="ECO:0000313" key="2">
    <source>
        <dbReference type="EMBL" id="CAP36731.1"/>
    </source>
</evidence>
<dbReference type="Gene3D" id="3.30.420.10">
    <property type="entry name" value="Ribonuclease H-like superfamily/Ribonuclease H"/>
    <property type="match status" value="1"/>
</dbReference>
<dbReference type="Proteomes" id="UP000008549">
    <property type="component" value="Unassembled WGS sequence"/>
</dbReference>
<dbReference type="Pfam" id="PF00078">
    <property type="entry name" value="RVT_1"/>
    <property type="match status" value="1"/>
</dbReference>
<feature type="domain" description="Reverse transcriptase" evidence="1">
    <location>
        <begin position="192"/>
        <end position="254"/>
    </location>
</feature>
<dbReference type="InterPro" id="IPR043502">
    <property type="entry name" value="DNA/RNA_pol_sf"/>
</dbReference>
<dbReference type="Gene3D" id="3.30.70.270">
    <property type="match status" value="1"/>
</dbReference>
<dbReference type="InParanoid" id="A8XVR2"/>
<reference evidence="2 3" key="1">
    <citation type="journal article" date="2003" name="PLoS Biol.">
        <title>The genome sequence of Caenorhabditis briggsae: a platform for comparative genomics.</title>
        <authorList>
            <person name="Stein L.D."/>
            <person name="Bao Z."/>
            <person name="Blasiar D."/>
            <person name="Blumenthal T."/>
            <person name="Brent M.R."/>
            <person name="Chen N."/>
            <person name="Chinwalla A."/>
            <person name="Clarke L."/>
            <person name="Clee C."/>
            <person name="Coghlan A."/>
            <person name="Coulson A."/>
            <person name="D'Eustachio P."/>
            <person name="Fitch D.H."/>
            <person name="Fulton L.A."/>
            <person name="Fulton R.E."/>
            <person name="Griffiths-Jones S."/>
            <person name="Harris T.W."/>
            <person name="Hillier L.W."/>
            <person name="Kamath R."/>
            <person name="Kuwabara P.E."/>
            <person name="Mardis E.R."/>
            <person name="Marra M.A."/>
            <person name="Miner T.L."/>
            <person name="Minx P."/>
            <person name="Mullikin J.C."/>
            <person name="Plumb R.W."/>
            <person name="Rogers J."/>
            <person name="Schein J.E."/>
            <person name="Sohrmann M."/>
            <person name="Spieth J."/>
            <person name="Stajich J.E."/>
            <person name="Wei C."/>
            <person name="Willey D."/>
            <person name="Wilson R.K."/>
            <person name="Durbin R."/>
            <person name="Waterston R.H."/>
        </authorList>
    </citation>
    <scope>NUCLEOTIDE SEQUENCE [LARGE SCALE GENOMIC DNA]</scope>
    <source>
        <strain evidence="2 3">AF16</strain>
    </source>
</reference>
<evidence type="ECO:0000259" key="1">
    <source>
        <dbReference type="Pfam" id="PF00078"/>
    </source>
</evidence>
<dbReference type="KEGG" id="cbr:CBG_19494"/>
<dbReference type="InterPro" id="IPR036397">
    <property type="entry name" value="RNaseH_sf"/>
</dbReference>
<dbReference type="EMBL" id="HE601321">
    <property type="protein sequence ID" value="CAP36731.1"/>
    <property type="molecule type" value="Genomic_DNA"/>
</dbReference>